<keyword evidence="10" id="KW-1185">Reference proteome</keyword>
<protein>
    <recommendedName>
        <fullName evidence="3">Mediator of RNA polymerase II transcription subunit 29</fullName>
    </recommendedName>
    <alternativeName>
        <fullName evidence="7">Mediator complex subunit 29</fullName>
    </alternativeName>
</protein>
<keyword evidence="5" id="KW-0804">Transcription</keyword>
<evidence type="ECO:0000256" key="7">
    <source>
        <dbReference type="ARBA" id="ARBA00031963"/>
    </source>
</evidence>
<proteinExistence type="inferred from homology"/>
<feature type="compositionally biased region" description="Low complexity" evidence="8">
    <location>
        <begin position="7"/>
        <end position="24"/>
    </location>
</feature>
<gene>
    <name evidence="9" type="ORF">MAR_000609</name>
</gene>
<reference evidence="9" key="1">
    <citation type="submission" date="2022-11" db="EMBL/GenBank/DDBJ databases">
        <title>Centuries of genome instability and evolution in soft-shell clam transmissible cancer (bioRxiv).</title>
        <authorList>
            <person name="Hart S.F.M."/>
            <person name="Yonemitsu M.A."/>
            <person name="Giersch R.M."/>
            <person name="Beal B.F."/>
            <person name="Arriagada G."/>
            <person name="Davis B.W."/>
            <person name="Ostrander E.A."/>
            <person name="Goff S.P."/>
            <person name="Metzger M.J."/>
        </authorList>
    </citation>
    <scope>NUCLEOTIDE SEQUENCE</scope>
    <source>
        <strain evidence="9">MELC-2E11</strain>
        <tissue evidence="9">Siphon/mantle</tissue>
    </source>
</reference>
<evidence type="ECO:0000313" key="9">
    <source>
        <dbReference type="EMBL" id="WAR18771.1"/>
    </source>
</evidence>
<evidence type="ECO:0000256" key="8">
    <source>
        <dbReference type="SAM" id="MobiDB-lite"/>
    </source>
</evidence>
<dbReference type="InterPro" id="IPR021018">
    <property type="entry name" value="Mediator_Med29_met"/>
</dbReference>
<keyword evidence="6" id="KW-0539">Nucleus</keyword>
<evidence type="ECO:0000256" key="6">
    <source>
        <dbReference type="ARBA" id="ARBA00023242"/>
    </source>
</evidence>
<evidence type="ECO:0000256" key="2">
    <source>
        <dbReference type="ARBA" id="ARBA00009851"/>
    </source>
</evidence>
<dbReference type="PANTHER" id="PTHR28314">
    <property type="entry name" value="MEDIATOR OF RNA POLYMERASE II TRANSCRIPTION SUBUNIT 29"/>
    <property type="match status" value="1"/>
</dbReference>
<evidence type="ECO:0000256" key="3">
    <source>
        <dbReference type="ARBA" id="ARBA00019684"/>
    </source>
</evidence>
<evidence type="ECO:0000256" key="1">
    <source>
        <dbReference type="ARBA" id="ARBA00004123"/>
    </source>
</evidence>
<evidence type="ECO:0000256" key="5">
    <source>
        <dbReference type="ARBA" id="ARBA00023163"/>
    </source>
</evidence>
<comment type="subcellular location">
    <subcellularLocation>
        <location evidence="1">Nucleus</location>
    </subcellularLocation>
</comment>
<organism evidence="9 10">
    <name type="scientific">Mya arenaria</name>
    <name type="common">Soft-shell clam</name>
    <dbReference type="NCBI Taxonomy" id="6604"/>
    <lineage>
        <taxon>Eukaryota</taxon>
        <taxon>Metazoa</taxon>
        <taxon>Spiralia</taxon>
        <taxon>Lophotrochozoa</taxon>
        <taxon>Mollusca</taxon>
        <taxon>Bivalvia</taxon>
        <taxon>Autobranchia</taxon>
        <taxon>Heteroconchia</taxon>
        <taxon>Euheterodonta</taxon>
        <taxon>Imparidentia</taxon>
        <taxon>Neoheterodontei</taxon>
        <taxon>Myida</taxon>
        <taxon>Myoidea</taxon>
        <taxon>Myidae</taxon>
        <taxon>Mya</taxon>
    </lineage>
</organism>
<sequence>MAAPMVQQSPNQNVPSQGQQQQVQANKEVEIDPIALMNVSGKILRQNSLLEEGHKPQEGLQQMFERSIEEFYSICDQLEANLRLALEMQAQQTDSTRYTPLPVTIPKSDNSGLADQQSIPYPQFLVTVKQQIACAKDMYELLADFTKKLSESQR</sequence>
<keyword evidence="4" id="KW-0805">Transcription regulation</keyword>
<comment type="similarity">
    <text evidence="2">Belongs to the Mediator complex subunit 29 family.</text>
</comment>
<dbReference type="Pfam" id="PF11568">
    <property type="entry name" value="Med29"/>
    <property type="match status" value="1"/>
</dbReference>
<dbReference type="EMBL" id="CP111022">
    <property type="protein sequence ID" value="WAR18771.1"/>
    <property type="molecule type" value="Genomic_DNA"/>
</dbReference>
<name>A0ABY7FDC6_MYAAR</name>
<accession>A0ABY7FDC6</accession>
<evidence type="ECO:0000313" key="10">
    <source>
        <dbReference type="Proteomes" id="UP001164746"/>
    </source>
</evidence>
<feature type="region of interest" description="Disordered" evidence="8">
    <location>
        <begin position="1"/>
        <end position="26"/>
    </location>
</feature>
<dbReference type="PANTHER" id="PTHR28314:SF1">
    <property type="entry name" value="MEDIATOR OF RNA POLYMERASE II TRANSCRIPTION SUBUNIT 29"/>
    <property type="match status" value="1"/>
</dbReference>
<dbReference type="Proteomes" id="UP001164746">
    <property type="component" value="Chromosome 11"/>
</dbReference>
<evidence type="ECO:0000256" key="4">
    <source>
        <dbReference type="ARBA" id="ARBA00023015"/>
    </source>
</evidence>